<reference evidence="1" key="2">
    <citation type="submission" date="2023-05" db="EMBL/GenBank/DDBJ databases">
        <authorList>
            <consortium name="Lawrence Berkeley National Laboratory"/>
            <person name="Steindorff A."/>
            <person name="Hensen N."/>
            <person name="Bonometti L."/>
            <person name="Westerberg I."/>
            <person name="Brannstrom I.O."/>
            <person name="Guillou S."/>
            <person name="Cros-Aarteil S."/>
            <person name="Calhoun S."/>
            <person name="Haridas S."/>
            <person name="Kuo A."/>
            <person name="Mondo S."/>
            <person name="Pangilinan J."/>
            <person name="Riley R."/>
            <person name="Labutti K."/>
            <person name="Andreopoulos B."/>
            <person name="Lipzen A."/>
            <person name="Chen C."/>
            <person name="Yanf M."/>
            <person name="Daum C."/>
            <person name="Ng V."/>
            <person name="Clum A."/>
            <person name="Ohm R."/>
            <person name="Martin F."/>
            <person name="Silar P."/>
            <person name="Natvig D."/>
            <person name="Lalanne C."/>
            <person name="Gautier V."/>
            <person name="Ament-Velasquez S.L."/>
            <person name="Kruys A."/>
            <person name="Hutchinson M.I."/>
            <person name="Powell A.J."/>
            <person name="Barry K."/>
            <person name="Miller A.N."/>
            <person name="Grigoriev I.V."/>
            <person name="Debuchy R."/>
            <person name="Gladieux P."/>
            <person name="Thoren M.H."/>
            <person name="Johannesson H."/>
        </authorList>
    </citation>
    <scope>NUCLEOTIDE SEQUENCE</scope>
    <source>
        <strain evidence="1">CBS 757.83</strain>
    </source>
</reference>
<comment type="caution">
    <text evidence="1">The sequence shown here is derived from an EMBL/GenBank/DDBJ whole genome shotgun (WGS) entry which is preliminary data.</text>
</comment>
<protein>
    <submittedName>
        <fullName evidence="1">Uncharacterized protein</fullName>
    </submittedName>
</protein>
<evidence type="ECO:0000313" key="1">
    <source>
        <dbReference type="EMBL" id="KAK4100208.1"/>
    </source>
</evidence>
<keyword evidence="2" id="KW-1185">Reference proteome</keyword>
<name>A0AAN6PYM8_9PEZI</name>
<organism evidence="1 2">
    <name type="scientific">Parathielavia hyrcaniae</name>
    <dbReference type="NCBI Taxonomy" id="113614"/>
    <lineage>
        <taxon>Eukaryota</taxon>
        <taxon>Fungi</taxon>
        <taxon>Dikarya</taxon>
        <taxon>Ascomycota</taxon>
        <taxon>Pezizomycotina</taxon>
        <taxon>Sordariomycetes</taxon>
        <taxon>Sordariomycetidae</taxon>
        <taxon>Sordariales</taxon>
        <taxon>Chaetomiaceae</taxon>
        <taxon>Parathielavia</taxon>
    </lineage>
</organism>
<dbReference type="AlphaFoldDB" id="A0AAN6PYM8"/>
<evidence type="ECO:0000313" key="2">
    <source>
        <dbReference type="Proteomes" id="UP001305647"/>
    </source>
</evidence>
<dbReference type="Proteomes" id="UP001305647">
    <property type="component" value="Unassembled WGS sequence"/>
</dbReference>
<reference evidence="1" key="1">
    <citation type="journal article" date="2023" name="Mol. Phylogenet. Evol.">
        <title>Genome-scale phylogeny and comparative genomics of the fungal order Sordariales.</title>
        <authorList>
            <person name="Hensen N."/>
            <person name="Bonometti L."/>
            <person name="Westerberg I."/>
            <person name="Brannstrom I.O."/>
            <person name="Guillou S."/>
            <person name="Cros-Aarteil S."/>
            <person name="Calhoun S."/>
            <person name="Haridas S."/>
            <person name="Kuo A."/>
            <person name="Mondo S."/>
            <person name="Pangilinan J."/>
            <person name="Riley R."/>
            <person name="LaButti K."/>
            <person name="Andreopoulos B."/>
            <person name="Lipzen A."/>
            <person name="Chen C."/>
            <person name="Yan M."/>
            <person name="Daum C."/>
            <person name="Ng V."/>
            <person name="Clum A."/>
            <person name="Steindorff A."/>
            <person name="Ohm R.A."/>
            <person name="Martin F."/>
            <person name="Silar P."/>
            <person name="Natvig D.O."/>
            <person name="Lalanne C."/>
            <person name="Gautier V."/>
            <person name="Ament-Velasquez S.L."/>
            <person name="Kruys A."/>
            <person name="Hutchinson M.I."/>
            <person name="Powell A.J."/>
            <person name="Barry K."/>
            <person name="Miller A.N."/>
            <person name="Grigoriev I.V."/>
            <person name="Debuchy R."/>
            <person name="Gladieux P."/>
            <person name="Hiltunen Thoren M."/>
            <person name="Johannesson H."/>
        </authorList>
    </citation>
    <scope>NUCLEOTIDE SEQUENCE</scope>
    <source>
        <strain evidence="1">CBS 757.83</strain>
    </source>
</reference>
<gene>
    <name evidence="1" type="ORF">N658DRAFT_524991</name>
</gene>
<sequence>MCGEQTPSTTPRIGARVDFHPLSPQAHLPLGNLLFLNPSSPASSHATHVRFQHHSKSPVTDEAVLVSIHTTGDLTKPLGEAGVIQQFTLRYIHTPQGITEDVEMPLRAALSLNVGNDGIIGRRVSMRRGEKLLADGIVGFNFPPELSTPS</sequence>
<accession>A0AAN6PYM8</accession>
<proteinExistence type="predicted"/>
<dbReference type="EMBL" id="MU863643">
    <property type="protein sequence ID" value="KAK4100208.1"/>
    <property type="molecule type" value="Genomic_DNA"/>
</dbReference>